<proteinExistence type="predicted"/>
<gene>
    <name evidence="2" type="ORF">BDW02DRAFT_567396</name>
</gene>
<dbReference type="EMBL" id="ML975278">
    <property type="protein sequence ID" value="KAF1836066.1"/>
    <property type="molecule type" value="Genomic_DNA"/>
</dbReference>
<feature type="region of interest" description="Disordered" evidence="1">
    <location>
        <begin position="311"/>
        <end position="447"/>
    </location>
</feature>
<evidence type="ECO:0000256" key="1">
    <source>
        <dbReference type="SAM" id="MobiDB-lite"/>
    </source>
</evidence>
<protein>
    <submittedName>
        <fullName evidence="2">Uncharacterized protein</fullName>
    </submittedName>
</protein>
<dbReference type="AlphaFoldDB" id="A0A6A5KL72"/>
<feature type="compositionally biased region" description="Basic residues" evidence="1">
    <location>
        <begin position="520"/>
        <end position="530"/>
    </location>
</feature>
<name>A0A6A5KL72_9PLEO</name>
<dbReference type="OrthoDB" id="4586300at2759"/>
<accession>A0A6A5KL72</accession>
<dbReference type="Proteomes" id="UP000800040">
    <property type="component" value="Unassembled WGS sequence"/>
</dbReference>
<evidence type="ECO:0000313" key="3">
    <source>
        <dbReference type="Proteomes" id="UP000800040"/>
    </source>
</evidence>
<evidence type="ECO:0000313" key="2">
    <source>
        <dbReference type="EMBL" id="KAF1836066.1"/>
    </source>
</evidence>
<keyword evidence="3" id="KW-1185">Reference proteome</keyword>
<feature type="compositionally biased region" description="Polar residues" evidence="1">
    <location>
        <begin position="382"/>
        <end position="398"/>
    </location>
</feature>
<feature type="compositionally biased region" description="Basic and acidic residues" evidence="1">
    <location>
        <begin position="491"/>
        <end position="508"/>
    </location>
</feature>
<reference evidence="2" key="1">
    <citation type="submission" date="2020-01" db="EMBL/GenBank/DDBJ databases">
        <authorList>
            <consortium name="DOE Joint Genome Institute"/>
            <person name="Haridas S."/>
            <person name="Albert R."/>
            <person name="Binder M."/>
            <person name="Bloem J."/>
            <person name="Labutti K."/>
            <person name="Salamov A."/>
            <person name="Andreopoulos B."/>
            <person name="Baker S.E."/>
            <person name="Barry K."/>
            <person name="Bills G."/>
            <person name="Bluhm B.H."/>
            <person name="Cannon C."/>
            <person name="Castanera R."/>
            <person name="Culley D.E."/>
            <person name="Daum C."/>
            <person name="Ezra D."/>
            <person name="Gonzalez J.B."/>
            <person name="Henrissat B."/>
            <person name="Kuo A."/>
            <person name="Liang C."/>
            <person name="Lipzen A."/>
            <person name="Lutzoni F."/>
            <person name="Magnuson J."/>
            <person name="Mondo S."/>
            <person name="Nolan M."/>
            <person name="Ohm R."/>
            <person name="Pangilinan J."/>
            <person name="Park H.-J."/>
            <person name="Ramirez L."/>
            <person name="Alfaro M."/>
            <person name="Sun H."/>
            <person name="Tritt A."/>
            <person name="Yoshinaga Y."/>
            <person name="Zwiers L.-H."/>
            <person name="Turgeon B.G."/>
            <person name="Goodwin S.B."/>
            <person name="Spatafora J.W."/>
            <person name="Crous P.W."/>
            <person name="Grigoriev I.V."/>
        </authorList>
    </citation>
    <scope>NUCLEOTIDE SEQUENCE</scope>
    <source>
        <strain evidence="2">P77</strain>
    </source>
</reference>
<feature type="compositionally biased region" description="Basic and acidic residues" evidence="1">
    <location>
        <begin position="476"/>
        <end position="485"/>
    </location>
</feature>
<feature type="compositionally biased region" description="Basic and acidic residues" evidence="1">
    <location>
        <begin position="367"/>
        <end position="380"/>
    </location>
</feature>
<organism evidence="2 3">
    <name type="scientific">Decorospora gaudefroyi</name>
    <dbReference type="NCBI Taxonomy" id="184978"/>
    <lineage>
        <taxon>Eukaryota</taxon>
        <taxon>Fungi</taxon>
        <taxon>Dikarya</taxon>
        <taxon>Ascomycota</taxon>
        <taxon>Pezizomycotina</taxon>
        <taxon>Dothideomycetes</taxon>
        <taxon>Pleosporomycetidae</taxon>
        <taxon>Pleosporales</taxon>
        <taxon>Pleosporineae</taxon>
        <taxon>Pleosporaceae</taxon>
        <taxon>Decorospora</taxon>
    </lineage>
</organism>
<sequence length="530" mass="61772">MANNNDHPRRDSSRPEDNPFIAFRRFADSQVSSLLNTVFTLPATLANYNNAHQARERCLFGKADQRKCDKLHDIETEIAELRGEGRESFRIGDVQTVLRNSEELMRLDRKADEIRREIIGDSAVHDRQQIDGRRDVDMVERLANQKGQEWGWMWDWGFPRPFDHDHRNDAGSSREERAREWMQLEALLRMQAEAKRLAAEFDEKAWDDRVENVAKFNNYPASQADDDKPRIWSWSRSWQWPPPADASTSEEAYSPRALEQNREMKKAGVPWRAAYDDLVRAEQNERPHCMRSDEPMRGILGRHRIPITQQQLEESMERNEEPRCPTPGAWERNKIPITQQQFEETMSRHTEPSCPRLPTNDEPSYEYSHDHEDQHDDPPTPKHTQFPSHLFDQQQQPPERTHESTPHLQTNLNPPDDNEESEMDIYEHLESNPVSSPAPIPPNTTKQSILSTLTTTQRTVAPDGTITTKIVLKKRFADGREESSETVHTQRGQEPEQHQEQEQVRDDWASAQAQPARYQGGKRRGWFWSS</sequence>
<feature type="region of interest" description="Disordered" evidence="1">
    <location>
        <begin position="476"/>
        <end position="530"/>
    </location>
</feature>